<organism evidence="2 3">
    <name type="scientific">Parasphingorhabdus cellanae</name>
    <dbReference type="NCBI Taxonomy" id="2806553"/>
    <lineage>
        <taxon>Bacteria</taxon>
        <taxon>Pseudomonadati</taxon>
        <taxon>Pseudomonadota</taxon>
        <taxon>Alphaproteobacteria</taxon>
        <taxon>Sphingomonadales</taxon>
        <taxon>Sphingomonadaceae</taxon>
        <taxon>Parasphingorhabdus</taxon>
    </lineage>
</organism>
<dbReference type="Proteomes" id="UP000663923">
    <property type="component" value="Chromosome"/>
</dbReference>
<keyword evidence="1" id="KW-0812">Transmembrane</keyword>
<gene>
    <name evidence="2" type="ORF">J4G78_06475</name>
</gene>
<keyword evidence="1" id="KW-1133">Transmembrane helix</keyword>
<feature type="transmembrane region" description="Helical" evidence="1">
    <location>
        <begin position="78"/>
        <end position="95"/>
    </location>
</feature>
<accession>A0ABX7T8J0</accession>
<proteinExistence type="predicted"/>
<keyword evidence="1" id="KW-0472">Membrane</keyword>
<reference evidence="2 3" key="1">
    <citation type="submission" date="2021-03" db="EMBL/GenBank/DDBJ databases">
        <title>Complete genome of Parasphingorhabdus_sp.JHSY0214.</title>
        <authorList>
            <person name="Yoo J.H."/>
            <person name="Bae J.W."/>
        </authorList>
    </citation>
    <scope>NUCLEOTIDE SEQUENCE [LARGE SCALE GENOMIC DNA]</scope>
    <source>
        <strain evidence="2 3">JHSY0214</strain>
    </source>
</reference>
<protein>
    <submittedName>
        <fullName evidence="2">Uncharacterized protein</fullName>
    </submittedName>
</protein>
<name>A0ABX7T8J0_9SPHN</name>
<evidence type="ECO:0000313" key="2">
    <source>
        <dbReference type="EMBL" id="QTD57185.1"/>
    </source>
</evidence>
<keyword evidence="3" id="KW-1185">Reference proteome</keyword>
<sequence>MPRGTIHRETGILRRAPLGYALEMNGGSSWMLDINGSMRTLIGKRLTVEGKRMGFDLIYVDHIWVDGKLWKLSIWKRVVLWLFSSTMILGIVLSLI</sequence>
<dbReference type="RefSeq" id="WP_207989456.1">
    <property type="nucleotide sequence ID" value="NZ_CP071794.1"/>
</dbReference>
<evidence type="ECO:0000256" key="1">
    <source>
        <dbReference type="SAM" id="Phobius"/>
    </source>
</evidence>
<dbReference type="InterPro" id="IPR043856">
    <property type="entry name" value="DUF5818"/>
</dbReference>
<dbReference type="Pfam" id="PF19135">
    <property type="entry name" value="DUF5818"/>
    <property type="match status" value="1"/>
</dbReference>
<evidence type="ECO:0000313" key="3">
    <source>
        <dbReference type="Proteomes" id="UP000663923"/>
    </source>
</evidence>
<dbReference type="EMBL" id="CP071794">
    <property type="protein sequence ID" value="QTD57185.1"/>
    <property type="molecule type" value="Genomic_DNA"/>
</dbReference>